<proteinExistence type="predicted"/>
<accession>A0A6J4JBB7</accession>
<feature type="non-terminal residue" evidence="1">
    <location>
        <position position="46"/>
    </location>
</feature>
<gene>
    <name evidence="1" type="ORF">AVDCRST_MAG77-3212</name>
</gene>
<organism evidence="1">
    <name type="scientific">uncultured Chloroflexota bacterium</name>
    <dbReference type="NCBI Taxonomy" id="166587"/>
    <lineage>
        <taxon>Bacteria</taxon>
        <taxon>Bacillati</taxon>
        <taxon>Chloroflexota</taxon>
        <taxon>environmental samples</taxon>
    </lineage>
</organism>
<dbReference type="EMBL" id="CADCTC010000179">
    <property type="protein sequence ID" value="CAA9271824.1"/>
    <property type="molecule type" value="Genomic_DNA"/>
</dbReference>
<name>A0A6J4JBB7_9CHLR</name>
<reference evidence="1" key="1">
    <citation type="submission" date="2020-02" db="EMBL/GenBank/DDBJ databases">
        <authorList>
            <person name="Meier V. D."/>
        </authorList>
    </citation>
    <scope>NUCLEOTIDE SEQUENCE</scope>
    <source>
        <strain evidence="1">AVDCRST_MAG77</strain>
    </source>
</reference>
<feature type="non-terminal residue" evidence="1">
    <location>
        <position position="1"/>
    </location>
</feature>
<protein>
    <submittedName>
        <fullName evidence="1">Uncharacterized protein</fullName>
    </submittedName>
</protein>
<sequence length="46" mass="4683">CAASCLLSYSPLPCSPLPPHPCCSRRRSLMPTSGSPAAANTPAKAN</sequence>
<dbReference type="AlphaFoldDB" id="A0A6J4JBB7"/>
<evidence type="ECO:0000313" key="1">
    <source>
        <dbReference type="EMBL" id="CAA9271824.1"/>
    </source>
</evidence>